<dbReference type="PANTHER" id="PTHR33383:SF1">
    <property type="entry name" value="MEMBRANE PROTEIN INSERTION EFFICIENCY FACTOR-RELATED"/>
    <property type="match status" value="1"/>
</dbReference>
<comment type="function">
    <text evidence="1">Could be involved in insertion of integral membrane proteins into the membrane.</text>
</comment>
<dbReference type="InterPro" id="IPR002696">
    <property type="entry name" value="Membr_insert_effic_factor_YidD"/>
</dbReference>
<dbReference type="NCBIfam" id="TIGR00278">
    <property type="entry name" value="membrane protein insertion efficiency factor YidD"/>
    <property type="match status" value="1"/>
</dbReference>
<dbReference type="EMBL" id="JAKFGM010000001">
    <property type="protein sequence ID" value="MCF2513911.1"/>
    <property type="molecule type" value="Genomic_DNA"/>
</dbReference>
<keyword evidence="3" id="KW-1185">Reference proteome</keyword>
<evidence type="ECO:0000256" key="1">
    <source>
        <dbReference type="HAMAP-Rule" id="MF_00386"/>
    </source>
</evidence>
<dbReference type="PANTHER" id="PTHR33383">
    <property type="entry name" value="MEMBRANE PROTEIN INSERTION EFFICIENCY FACTOR-RELATED"/>
    <property type="match status" value="1"/>
</dbReference>
<dbReference type="RefSeq" id="WP_235066404.1">
    <property type="nucleotide sequence ID" value="NZ_JAKFGM010000001.1"/>
</dbReference>
<sequence length="70" mass="7577">MIAKGLILLTRGWQLGPSKILPPSCRYQPSCSAYAITALQRYGAAKGGWLALKRICRCHPWGGQGPDPVP</sequence>
<protein>
    <recommendedName>
        <fullName evidence="1">Putative membrane protein insertion efficiency factor</fullName>
    </recommendedName>
</protein>
<dbReference type="GO" id="GO:0005886">
    <property type="term" value="C:plasma membrane"/>
    <property type="evidence" value="ECO:0007669"/>
    <property type="project" value="UniProtKB-SubCell"/>
</dbReference>
<comment type="similarity">
    <text evidence="1">Belongs to the UPF0161 family.</text>
</comment>
<evidence type="ECO:0000313" key="2">
    <source>
        <dbReference type="EMBL" id="MCF2513911.1"/>
    </source>
</evidence>
<dbReference type="SMART" id="SM01234">
    <property type="entry name" value="Haemolytic"/>
    <property type="match status" value="1"/>
</dbReference>
<evidence type="ECO:0000313" key="3">
    <source>
        <dbReference type="Proteomes" id="UP001139410"/>
    </source>
</evidence>
<dbReference type="Proteomes" id="UP001139410">
    <property type="component" value="Unassembled WGS sequence"/>
</dbReference>
<keyword evidence="1" id="KW-0472">Membrane</keyword>
<keyword evidence="1" id="KW-1003">Cell membrane</keyword>
<name>A0A9X1U474_9SPHN</name>
<comment type="caution">
    <text evidence="2">The sequence shown here is derived from an EMBL/GenBank/DDBJ whole genome shotgun (WGS) entry which is preliminary data.</text>
</comment>
<dbReference type="HAMAP" id="MF_00386">
    <property type="entry name" value="UPF0161_YidD"/>
    <property type="match status" value="1"/>
</dbReference>
<proteinExistence type="inferred from homology"/>
<gene>
    <name evidence="2" type="primary">yidD</name>
    <name evidence="2" type="ORF">LVY65_02350</name>
</gene>
<comment type="subcellular location">
    <subcellularLocation>
        <location evidence="1">Cell membrane</location>
        <topology evidence="1">Peripheral membrane protein</topology>
        <orientation evidence="1">Cytoplasmic side</orientation>
    </subcellularLocation>
</comment>
<dbReference type="AlphaFoldDB" id="A0A9X1U474"/>
<dbReference type="Pfam" id="PF01809">
    <property type="entry name" value="YidD"/>
    <property type="match status" value="1"/>
</dbReference>
<accession>A0A9X1U474</accession>
<organism evidence="2 3">
    <name type="scientific">Sphingomonas cremea</name>
    <dbReference type="NCBI Taxonomy" id="2904799"/>
    <lineage>
        <taxon>Bacteria</taxon>
        <taxon>Pseudomonadati</taxon>
        <taxon>Pseudomonadota</taxon>
        <taxon>Alphaproteobacteria</taxon>
        <taxon>Sphingomonadales</taxon>
        <taxon>Sphingomonadaceae</taxon>
        <taxon>Sphingomonas</taxon>
    </lineage>
</organism>
<reference evidence="2" key="1">
    <citation type="submission" date="2022-01" db="EMBL/GenBank/DDBJ databases">
        <authorList>
            <person name="Jo J.-H."/>
            <person name="Im W.-T."/>
        </authorList>
    </citation>
    <scope>NUCLEOTIDE SEQUENCE</scope>
    <source>
        <strain evidence="2">G124</strain>
    </source>
</reference>